<keyword evidence="2" id="KW-1185">Reference proteome</keyword>
<dbReference type="STRING" id="1302690.BUE76_06830"/>
<reference evidence="1 2" key="1">
    <citation type="submission" date="2016-11" db="EMBL/GenBank/DDBJ databases">
        <authorList>
            <person name="Jaros S."/>
            <person name="Januszkiewicz K."/>
            <person name="Wedrychowicz H."/>
        </authorList>
    </citation>
    <scope>NUCLEOTIDE SEQUENCE [LARGE SCALE GENOMIC DNA]</scope>
    <source>
        <strain evidence="1 2">DSM 26897</strain>
    </source>
</reference>
<gene>
    <name evidence="1" type="ORF">SAMN05444008_103115</name>
</gene>
<organism evidence="1 2">
    <name type="scientific">Cnuella takakiae</name>
    <dbReference type="NCBI Taxonomy" id="1302690"/>
    <lineage>
        <taxon>Bacteria</taxon>
        <taxon>Pseudomonadati</taxon>
        <taxon>Bacteroidota</taxon>
        <taxon>Chitinophagia</taxon>
        <taxon>Chitinophagales</taxon>
        <taxon>Chitinophagaceae</taxon>
        <taxon>Cnuella</taxon>
    </lineage>
</organism>
<dbReference type="AlphaFoldDB" id="A0A1M4WRE8"/>
<dbReference type="Proteomes" id="UP000184368">
    <property type="component" value="Unassembled WGS sequence"/>
</dbReference>
<name>A0A1M4WRE8_9BACT</name>
<dbReference type="EMBL" id="FQUO01000003">
    <property type="protein sequence ID" value="SHE83806.1"/>
    <property type="molecule type" value="Genomic_DNA"/>
</dbReference>
<sequence length="370" mass="43309">MPTSKLKAVINIETKALPLTMTFRMQLRSFARAVLLRWVQFKHPGLRADLSSMIRDNLFARLLQGKYIVQDYLQKRPYKIIKYHGEFQQELLFTLPFAYWHHLNGTLRQTISCNGTKDLYFFSPEHLERFDKRTLSGTTSAFHIPNMTHSNRYSYRKWRQVPLKKQYANNIFVFEKPVLVIANKYNKEWSLPPINYFDPAILKEIITLCQDKFQIIYNRPLPKHIVEDNSEIFDLQEHEWIRQSFPGVILLDDLYHKHSEQVNSFNHLQLMVYANTNHFISVHGGTAALASYFGGTNIILSNPNYGRETLLGEYKTIFPRLSGARILHAHFREDIPALIEQHFLSNHASYLSQKTNQKAGLSQPKPQNLM</sequence>
<evidence type="ECO:0000313" key="1">
    <source>
        <dbReference type="EMBL" id="SHE83806.1"/>
    </source>
</evidence>
<proteinExistence type="predicted"/>
<accession>A0A1M4WRE8</accession>
<evidence type="ECO:0000313" key="2">
    <source>
        <dbReference type="Proteomes" id="UP000184368"/>
    </source>
</evidence>
<protein>
    <submittedName>
        <fullName evidence="1">Uncharacterized protein</fullName>
    </submittedName>
</protein>